<keyword evidence="4" id="KW-1185">Reference proteome</keyword>
<reference evidence="1" key="1">
    <citation type="submission" date="2016-10" db="EMBL/GenBank/DDBJ databases">
        <authorList>
            <person name="de Groot N.N."/>
        </authorList>
    </citation>
    <scope>NUCLEOTIDE SEQUENCE [LARGE SCALE GENOMIC DNA]</scope>
    <source>
        <strain evidence="1">CCBAU85039</strain>
    </source>
</reference>
<dbReference type="Pfam" id="PF05354">
    <property type="entry name" value="Phage_attach"/>
    <property type="match status" value="1"/>
</dbReference>
<dbReference type="OrthoDB" id="8232139at2"/>
<dbReference type="Gene3D" id="2.40.10.180">
    <property type="entry name" value="Phage tail proteins"/>
    <property type="match status" value="1"/>
</dbReference>
<sequence length="111" mass="12000">MPVETDDDRLIFVNPDEFGSVAVWTSLSGQKPPVACVFDDTFLGLSAGDLDFEAEGARIQITIRSSDIPADAAHKDLVKVTSQIGGEKNYSVLEFQPDGTGMTVVRLQEPD</sequence>
<dbReference type="InterPro" id="IPR008018">
    <property type="entry name" value="Phage_tail_attach_FII"/>
</dbReference>
<gene>
    <name evidence="1" type="ORF">RTCCBAU85039_0841</name>
    <name evidence="2" type="ORF">SAMN05216228_100220</name>
</gene>
<evidence type="ECO:0000313" key="3">
    <source>
        <dbReference type="Proteomes" id="UP000183063"/>
    </source>
</evidence>
<proteinExistence type="predicted"/>
<dbReference type="InterPro" id="IPR053734">
    <property type="entry name" value="Phage_Head-Tail_Connect_sf"/>
</dbReference>
<dbReference type="Proteomes" id="UP000183063">
    <property type="component" value="Unassembled WGS sequence"/>
</dbReference>
<reference evidence="3" key="2">
    <citation type="submission" date="2016-10" db="EMBL/GenBank/DDBJ databases">
        <authorList>
            <person name="Wibberg D."/>
        </authorList>
    </citation>
    <scope>NUCLEOTIDE SEQUENCE [LARGE SCALE GENOMIC DNA]</scope>
</reference>
<protein>
    <submittedName>
        <fullName evidence="1">Uncharacterized protein</fullName>
    </submittedName>
</protein>
<evidence type="ECO:0000313" key="4">
    <source>
        <dbReference type="Proteomes" id="UP000198939"/>
    </source>
</evidence>
<dbReference type="GO" id="GO:0019068">
    <property type="term" value="P:virion assembly"/>
    <property type="evidence" value="ECO:0007669"/>
    <property type="project" value="InterPro"/>
</dbReference>
<evidence type="ECO:0000313" key="2">
    <source>
        <dbReference type="EMBL" id="SEN05390.1"/>
    </source>
</evidence>
<dbReference type="EMBL" id="FNXB01000004">
    <property type="protein sequence ID" value="SEH51415.1"/>
    <property type="molecule type" value="Genomic_DNA"/>
</dbReference>
<accession>A0A1H8DDL7</accession>
<dbReference type="RefSeq" id="WP_072371182.1">
    <property type="nucleotide sequence ID" value="NZ_FNXB01000004.1"/>
</dbReference>
<dbReference type="Proteomes" id="UP000198939">
    <property type="component" value="Unassembled WGS sequence"/>
</dbReference>
<name>A0A1H8DDL7_9HYPH</name>
<dbReference type="EMBL" id="FOCV01000002">
    <property type="protein sequence ID" value="SEN05390.1"/>
    <property type="molecule type" value="Genomic_DNA"/>
</dbReference>
<dbReference type="AlphaFoldDB" id="A0A1H8DDL7"/>
<reference evidence="2 4" key="3">
    <citation type="submission" date="2016-10" db="EMBL/GenBank/DDBJ databases">
        <authorList>
            <person name="Varghese N."/>
            <person name="Submissions S."/>
        </authorList>
    </citation>
    <scope>NUCLEOTIDE SEQUENCE [LARGE SCALE GENOMIC DNA]</scope>
    <source>
        <strain evidence="2 4">CGMCC 1.7071</strain>
    </source>
</reference>
<evidence type="ECO:0000313" key="1">
    <source>
        <dbReference type="EMBL" id="SEH51415.1"/>
    </source>
</evidence>
<organism evidence="1 3">
    <name type="scientific">Rhizobium tibeticum</name>
    <dbReference type="NCBI Taxonomy" id="501024"/>
    <lineage>
        <taxon>Bacteria</taxon>
        <taxon>Pseudomonadati</taxon>
        <taxon>Pseudomonadota</taxon>
        <taxon>Alphaproteobacteria</taxon>
        <taxon>Hyphomicrobiales</taxon>
        <taxon>Rhizobiaceae</taxon>
        <taxon>Rhizobium/Agrobacterium group</taxon>
        <taxon>Rhizobium</taxon>
    </lineage>
</organism>
<dbReference type="STRING" id="501024.RTCCBAU85039_0841"/>